<dbReference type="Proteomes" id="UP000032142">
    <property type="component" value="Unassembled WGS sequence"/>
</dbReference>
<keyword evidence="1" id="KW-0812">Transmembrane</keyword>
<keyword evidence="1" id="KW-0472">Membrane</keyword>
<sequence>MNYDREILVNYIILCYIPCMLIYGKVSLFLSYELTKLYSLHYFIYMFYSLTMLARIGDCRRSHHTIKLLFWVSMILIILRIWHV</sequence>
<keyword evidence="2" id="KW-0436">Ligase</keyword>
<organism evidence="2 3">
    <name type="scientific">Gossypium arboreum</name>
    <name type="common">Tree cotton</name>
    <name type="synonym">Gossypium nanking</name>
    <dbReference type="NCBI Taxonomy" id="29729"/>
    <lineage>
        <taxon>Eukaryota</taxon>
        <taxon>Viridiplantae</taxon>
        <taxon>Streptophyta</taxon>
        <taxon>Embryophyta</taxon>
        <taxon>Tracheophyta</taxon>
        <taxon>Spermatophyta</taxon>
        <taxon>Magnoliopsida</taxon>
        <taxon>eudicotyledons</taxon>
        <taxon>Gunneridae</taxon>
        <taxon>Pentapetalae</taxon>
        <taxon>rosids</taxon>
        <taxon>malvids</taxon>
        <taxon>Malvales</taxon>
        <taxon>Malvaceae</taxon>
        <taxon>Malvoideae</taxon>
        <taxon>Gossypium</taxon>
    </lineage>
</organism>
<keyword evidence="1" id="KW-1133">Transmembrane helix</keyword>
<feature type="transmembrane region" description="Helical" evidence="1">
    <location>
        <begin position="38"/>
        <end position="56"/>
    </location>
</feature>
<dbReference type="AlphaFoldDB" id="A0A0B0PP03"/>
<name>A0A0B0PP03_GOSAR</name>
<reference evidence="3" key="1">
    <citation type="submission" date="2014-09" db="EMBL/GenBank/DDBJ databases">
        <authorList>
            <person name="Mudge J."/>
            <person name="Ramaraj T."/>
            <person name="Lindquist I.E."/>
            <person name="Bharti A.K."/>
            <person name="Sundararajan A."/>
            <person name="Cameron C.T."/>
            <person name="Woodward J.E."/>
            <person name="May G.D."/>
            <person name="Brubaker C."/>
            <person name="Broadhvest J."/>
            <person name="Wilkins T.A."/>
        </authorList>
    </citation>
    <scope>NUCLEOTIDE SEQUENCE</scope>
    <source>
        <strain evidence="3">cv. AKA8401</strain>
    </source>
</reference>
<proteinExistence type="predicted"/>
<dbReference type="EMBL" id="KN435311">
    <property type="protein sequence ID" value="KHG26169.1"/>
    <property type="molecule type" value="Genomic_DNA"/>
</dbReference>
<evidence type="ECO:0000256" key="1">
    <source>
        <dbReference type="SAM" id="Phobius"/>
    </source>
</evidence>
<evidence type="ECO:0000313" key="3">
    <source>
        <dbReference type="Proteomes" id="UP000032142"/>
    </source>
</evidence>
<dbReference type="GO" id="GO:0016874">
    <property type="term" value="F:ligase activity"/>
    <property type="evidence" value="ECO:0007669"/>
    <property type="project" value="UniProtKB-KW"/>
</dbReference>
<keyword evidence="3" id="KW-1185">Reference proteome</keyword>
<feature type="transmembrane region" description="Helical" evidence="1">
    <location>
        <begin position="68"/>
        <end position="83"/>
    </location>
</feature>
<protein>
    <submittedName>
        <fullName evidence="2">Tryptophan--tRNA ligase</fullName>
    </submittedName>
</protein>
<accession>A0A0B0PP03</accession>
<gene>
    <name evidence="2" type="ORF">F383_32345</name>
</gene>
<evidence type="ECO:0000313" key="2">
    <source>
        <dbReference type="EMBL" id="KHG26169.1"/>
    </source>
</evidence>
<feature type="transmembrane region" description="Helical" evidence="1">
    <location>
        <begin position="7"/>
        <end position="26"/>
    </location>
</feature>